<dbReference type="InterPro" id="IPR000531">
    <property type="entry name" value="Beta-barrel_TonB"/>
</dbReference>
<dbReference type="Gene3D" id="2.40.170.20">
    <property type="entry name" value="TonB-dependent receptor, beta-barrel domain"/>
    <property type="match status" value="1"/>
</dbReference>
<keyword evidence="6 8" id="KW-0472">Membrane</keyword>
<keyword evidence="14" id="KW-1185">Reference proteome</keyword>
<dbReference type="PANTHER" id="PTHR47234:SF2">
    <property type="entry name" value="TONB-DEPENDENT RECEPTOR"/>
    <property type="match status" value="1"/>
</dbReference>
<dbReference type="InterPro" id="IPR036942">
    <property type="entry name" value="Beta-barrel_TonB_sf"/>
</dbReference>
<dbReference type="Pfam" id="PF00593">
    <property type="entry name" value="TonB_dep_Rec_b-barrel"/>
    <property type="match status" value="1"/>
</dbReference>
<dbReference type="InterPro" id="IPR039426">
    <property type="entry name" value="TonB-dep_rcpt-like"/>
</dbReference>
<reference evidence="13 14" key="1">
    <citation type="submission" date="2023-07" db="EMBL/GenBank/DDBJ databases">
        <title>Sorghum-associated microbial communities from plants grown in Nebraska, USA.</title>
        <authorList>
            <person name="Schachtman D."/>
        </authorList>
    </citation>
    <scope>NUCLEOTIDE SEQUENCE [LARGE SCALE GENOMIC DNA]</scope>
    <source>
        <strain evidence="13 14">DS1027</strain>
    </source>
</reference>
<feature type="domain" description="TonB-dependent receptor-like beta-barrel" evidence="11">
    <location>
        <begin position="476"/>
        <end position="982"/>
    </location>
</feature>
<proteinExistence type="inferred from homology"/>
<dbReference type="PANTHER" id="PTHR47234">
    <property type="match status" value="1"/>
</dbReference>
<dbReference type="Proteomes" id="UP001184150">
    <property type="component" value="Unassembled WGS sequence"/>
</dbReference>
<dbReference type="Pfam" id="PF07715">
    <property type="entry name" value="Plug"/>
    <property type="match status" value="1"/>
</dbReference>
<evidence type="ECO:0000313" key="14">
    <source>
        <dbReference type="Proteomes" id="UP001184150"/>
    </source>
</evidence>
<comment type="caution">
    <text evidence="13">The sequence shown here is derived from an EMBL/GenBank/DDBJ whole genome shotgun (WGS) entry which is preliminary data.</text>
</comment>
<keyword evidence="3 8" id="KW-1134">Transmembrane beta strand</keyword>
<evidence type="ECO:0000256" key="4">
    <source>
        <dbReference type="ARBA" id="ARBA00022692"/>
    </source>
</evidence>
<name>A0ABU1MHG2_9SPHN</name>
<evidence type="ECO:0000256" key="9">
    <source>
        <dbReference type="RuleBase" id="RU003357"/>
    </source>
</evidence>
<dbReference type="PROSITE" id="PS52016">
    <property type="entry name" value="TONB_DEPENDENT_REC_3"/>
    <property type="match status" value="1"/>
</dbReference>
<feature type="chain" id="PRO_5045528276" evidence="10">
    <location>
        <begin position="33"/>
        <end position="1018"/>
    </location>
</feature>
<gene>
    <name evidence="13" type="ORF">J2792_000596</name>
</gene>
<feature type="domain" description="TonB-dependent receptor plug" evidence="12">
    <location>
        <begin position="68"/>
        <end position="187"/>
    </location>
</feature>
<evidence type="ECO:0000256" key="6">
    <source>
        <dbReference type="ARBA" id="ARBA00023136"/>
    </source>
</evidence>
<evidence type="ECO:0000256" key="3">
    <source>
        <dbReference type="ARBA" id="ARBA00022452"/>
    </source>
</evidence>
<keyword evidence="4 8" id="KW-0812">Transmembrane</keyword>
<comment type="similarity">
    <text evidence="8 9">Belongs to the TonB-dependent receptor family.</text>
</comment>
<evidence type="ECO:0000259" key="11">
    <source>
        <dbReference type="Pfam" id="PF00593"/>
    </source>
</evidence>
<accession>A0ABU1MHG2</accession>
<keyword evidence="5 9" id="KW-0798">TonB box</keyword>
<dbReference type="InterPro" id="IPR012910">
    <property type="entry name" value="Plug_dom"/>
</dbReference>
<sequence>MAATTFSQRRMRALAATASFLVPLTLAGVAHAQSTDAAPASAEQAAPADASDAEIVVTGSRITRAPITDQPVATLGSDLIEQRGYTNVGQALQQLPGFGVPGNSVAGDQGSFGAGQTFANLYNLGSQRTLTLVNGMRFVSPATTSIFGAVAGSPVDLGQIAPSLVDRIEVVSVGGAPIYGSDAIAGTVNILLKKNYDGVEANGSYGLSKYGDGQDYNFSVLAGKNFAEGRGNITANFYYDNQNGITGAQRPTTYGGSSSFFGTALGKQSYANQLYSGGRHYNVFTNTGMPMVEDYYPILGTTPVSAITNAAGQALTFNRAGQLVPFQNGQRTGSSVYQAGGDGFAIGDYSNFLVASERYQGTLLAHYDISDSIRFNGEVWFSRNYATNTVAQPFYNYAGFGNAGDPNGNLILSTANPFLSTADRATIVRNLTAAGADPSQFYLSRANTDLSTGAFRTSSDLLRFVGGVTGDIEAGERKFTWEINGTYGRTISRTTSREIVTQNFFNALDATTDGSGNIICRPGYTNAAIATFSSTCAPLNIFGNGNASKAAVDYITAQATTRQINKQSDIIADIKGDLVKLPGGFAKFVLGYEHRYESARFDPGAFYYGQDNGDGTRSQYGNSIPIDPVAGSYNTNEGFGEISLPFISPDNAVPAVYRLEVNAAGRYVKNSIAGGFWTYTGGATYAPVKDLTFRGNYTRSFRAPAITELFAPIGSVFSLADDPCDARYIGQGPNPARRAANCAAAGVPANFTSNIADRSVQGTSGGNPKLQNEVANSWTVGGVLQPSFLPGLTITSDYVNIKIKNEIASLTVTDLMNACYDSASGSSPYCNSFTRGPDSQVTGFASGNYNIGLEVFRALQTSAKWDLPLTRLGLPSSAGALLFDVNYLHTFRHYYQIGEGDFTKTVGGVAEPTDNFTATAVWATKSINWMWQATYYGPAKVAVNAADTVYQYPRVGAYVLFNSALGFNVNDRFSLRFNVNNVFNRSLPFPYALGSATSTRYYDAVMGRYMRVTAGIKF</sequence>
<keyword evidence="2 8" id="KW-0813">Transport</keyword>
<keyword evidence="7 8" id="KW-0998">Cell outer membrane</keyword>
<evidence type="ECO:0000256" key="2">
    <source>
        <dbReference type="ARBA" id="ARBA00022448"/>
    </source>
</evidence>
<keyword evidence="13" id="KW-0675">Receptor</keyword>
<evidence type="ECO:0000256" key="5">
    <source>
        <dbReference type="ARBA" id="ARBA00023077"/>
    </source>
</evidence>
<evidence type="ECO:0000256" key="8">
    <source>
        <dbReference type="PROSITE-ProRule" id="PRU01360"/>
    </source>
</evidence>
<evidence type="ECO:0000256" key="10">
    <source>
        <dbReference type="SAM" id="SignalP"/>
    </source>
</evidence>
<evidence type="ECO:0000256" key="7">
    <source>
        <dbReference type="ARBA" id="ARBA00023237"/>
    </source>
</evidence>
<dbReference type="RefSeq" id="WP_309804361.1">
    <property type="nucleotide sequence ID" value="NZ_JAVDRD010000001.1"/>
</dbReference>
<feature type="signal peptide" evidence="10">
    <location>
        <begin position="1"/>
        <end position="32"/>
    </location>
</feature>
<dbReference type="InterPro" id="IPR037066">
    <property type="entry name" value="Plug_dom_sf"/>
</dbReference>
<dbReference type="Gene3D" id="2.170.130.10">
    <property type="entry name" value="TonB-dependent receptor, plug domain"/>
    <property type="match status" value="1"/>
</dbReference>
<organism evidence="13 14">
    <name type="scientific">Novosphingobium capsulatum</name>
    <dbReference type="NCBI Taxonomy" id="13688"/>
    <lineage>
        <taxon>Bacteria</taxon>
        <taxon>Pseudomonadati</taxon>
        <taxon>Pseudomonadota</taxon>
        <taxon>Alphaproteobacteria</taxon>
        <taxon>Sphingomonadales</taxon>
        <taxon>Sphingomonadaceae</taxon>
        <taxon>Novosphingobium</taxon>
    </lineage>
</organism>
<keyword evidence="10" id="KW-0732">Signal</keyword>
<protein>
    <submittedName>
        <fullName evidence="13">Outer membrane receptor protein involved in Fe transport</fullName>
    </submittedName>
</protein>
<comment type="subcellular location">
    <subcellularLocation>
        <location evidence="1 8">Cell outer membrane</location>
        <topology evidence="1 8">Multi-pass membrane protein</topology>
    </subcellularLocation>
</comment>
<evidence type="ECO:0000256" key="1">
    <source>
        <dbReference type="ARBA" id="ARBA00004571"/>
    </source>
</evidence>
<evidence type="ECO:0000259" key="12">
    <source>
        <dbReference type="Pfam" id="PF07715"/>
    </source>
</evidence>
<dbReference type="SUPFAM" id="SSF56935">
    <property type="entry name" value="Porins"/>
    <property type="match status" value="1"/>
</dbReference>
<evidence type="ECO:0000313" key="13">
    <source>
        <dbReference type="EMBL" id="MDR6509756.1"/>
    </source>
</evidence>
<dbReference type="EMBL" id="JAVDRD010000001">
    <property type="protein sequence ID" value="MDR6509756.1"/>
    <property type="molecule type" value="Genomic_DNA"/>
</dbReference>